<evidence type="ECO:0000313" key="4">
    <source>
        <dbReference type="Proteomes" id="UP000055035"/>
    </source>
</evidence>
<dbReference type="AlphaFoldDB" id="A0A0W0VER0"/>
<feature type="region of interest" description="Disordered" evidence="1">
    <location>
        <begin position="36"/>
        <end position="57"/>
    </location>
</feature>
<evidence type="ECO:0000256" key="2">
    <source>
        <dbReference type="SAM" id="Phobius"/>
    </source>
</evidence>
<evidence type="ECO:0000256" key="1">
    <source>
        <dbReference type="SAM" id="MobiDB-lite"/>
    </source>
</evidence>
<feature type="transmembrane region" description="Helical" evidence="2">
    <location>
        <begin position="6"/>
        <end position="25"/>
    </location>
</feature>
<keyword evidence="2" id="KW-0812">Transmembrane</keyword>
<dbReference type="OrthoDB" id="5654020at2"/>
<accession>A0A0W0VER0</accession>
<dbReference type="PATRIC" id="fig|456.5.peg.310"/>
<name>A0A0W0VER0_9GAMM</name>
<dbReference type="EMBL" id="LNYJ01000004">
    <property type="protein sequence ID" value="KTD18628.1"/>
    <property type="molecule type" value="Genomic_DNA"/>
</dbReference>
<sequence>MKNKNVGIATMIIVILVAILGFIYFDNFSTPVTKKLDSTPDVPVEAPEPTNNAVHNP</sequence>
<evidence type="ECO:0000313" key="3">
    <source>
        <dbReference type="EMBL" id="KTD18628.1"/>
    </source>
</evidence>
<proteinExistence type="predicted"/>
<protein>
    <submittedName>
        <fullName evidence="3">Uncharacterized protein</fullName>
    </submittedName>
</protein>
<organism evidence="3 4">
    <name type="scientific">Legionella jordanis</name>
    <dbReference type="NCBI Taxonomy" id="456"/>
    <lineage>
        <taxon>Bacteria</taxon>
        <taxon>Pseudomonadati</taxon>
        <taxon>Pseudomonadota</taxon>
        <taxon>Gammaproteobacteria</taxon>
        <taxon>Legionellales</taxon>
        <taxon>Legionellaceae</taxon>
        <taxon>Legionella</taxon>
    </lineage>
</organism>
<dbReference type="RefSeq" id="WP_156413807.1">
    <property type="nucleotide sequence ID" value="NZ_CAAAIC010000011.1"/>
</dbReference>
<reference evidence="3 4" key="1">
    <citation type="submission" date="2015-11" db="EMBL/GenBank/DDBJ databases">
        <title>Genomic analysis of 38 Legionella species identifies large and diverse effector repertoires.</title>
        <authorList>
            <person name="Burstein D."/>
            <person name="Amaro F."/>
            <person name="Zusman T."/>
            <person name="Lifshitz Z."/>
            <person name="Cohen O."/>
            <person name="Gilbert J.A."/>
            <person name="Pupko T."/>
            <person name="Shuman H.A."/>
            <person name="Segal G."/>
        </authorList>
    </citation>
    <scope>NUCLEOTIDE SEQUENCE [LARGE SCALE GENOMIC DNA]</scope>
    <source>
        <strain evidence="3 4">BL-540</strain>
    </source>
</reference>
<keyword evidence="2" id="KW-1133">Transmembrane helix</keyword>
<keyword evidence="2" id="KW-0472">Membrane</keyword>
<comment type="caution">
    <text evidence="3">The sequence shown here is derived from an EMBL/GenBank/DDBJ whole genome shotgun (WGS) entry which is preliminary data.</text>
</comment>
<keyword evidence="4" id="KW-1185">Reference proteome</keyword>
<dbReference type="Proteomes" id="UP000055035">
    <property type="component" value="Unassembled WGS sequence"/>
</dbReference>
<gene>
    <name evidence="3" type="ORF">Ljor_0292</name>
</gene>